<feature type="compositionally biased region" description="Basic and acidic residues" evidence="4">
    <location>
        <begin position="406"/>
        <end position="427"/>
    </location>
</feature>
<feature type="region of interest" description="Disordered" evidence="4">
    <location>
        <begin position="22"/>
        <end position="73"/>
    </location>
</feature>
<dbReference type="Proteomes" id="UP000035680">
    <property type="component" value="Unassembled WGS sequence"/>
</dbReference>
<name>A0A0K0FZG2_STRVS</name>
<sequence length="796" mass="90114">MSHVRNLFTWLKDKKKKSFTRLKEDSSNIEVTSENDISNIDEKKGKHSKSLKIETSSKSSTIPGKHKEDSDDIMSKSLISGSVLTEPSSLTNLDTSNYISSSTKSLDDKVVNKKKRNIMSENYGKNDDKLSKNRNNELRNSNRGHFKRTSEVYWIPKNEPIIDEIVIDKCRNIFGTGSSLYCSDVKEHTSNIFQISNDICLRFDSKDQNDNMVSSNKEIDIVISRKDKNTEKEAFGEKLQRKISQSTSDLRIYEVIPIKEERRGSVTRIIRRIPSFKKEEIGCDKPTVLAVCFLDKDKIKEGMSDSYHVFMEDPEKLVLSTSKMTKQGNYSKNDLSSIGMPLAPSSSAINVRDKSNITSKSSSNIQAIHRSESLNEKKNADKDEKEEEENDKNSCMPQSSSVGDNLEEKTQSLKVSDSFKEDERSDRSCSNISSDTLSLKLSKPENTSLSSKLGSKPNISVEGEEDEVFITPREDNNSTEKEGDKEDNSSDMVNDKMNVQDNSFTSPPNQKITSNDALTSINEDTILQEPSSSKNNSSLKIPKNTNNGNNLTSSTRHSSLTKGLTFELTNNNDESTAVDENQKKIFEQMEKRRQSLALRRASNVQLVQSVSGRRTSTTLIPLTLAQIHLVRSLWRQIYVSKGPTVIGQTIFHRFFFRNSATRDQFRRCPLPDGFPNHDSFSKAHCKAAADMIDKVVLNLDNLENIAPDLERIGRVHAEVLNGDLSSKMWNTIAETFIDCTLEWGDKRCRSETVRKAWALIIAFMVEKIKLGHLEQRKVLLSMKMRNSQIFTESQFQ</sequence>
<feature type="compositionally biased region" description="Basic and acidic residues" evidence="4">
    <location>
        <begin position="124"/>
        <end position="137"/>
    </location>
</feature>
<feature type="compositionally biased region" description="Polar residues" evidence="4">
    <location>
        <begin position="53"/>
        <end position="62"/>
    </location>
</feature>
<reference evidence="6" key="1">
    <citation type="submission" date="2014-07" db="EMBL/GenBank/DDBJ databases">
        <authorList>
            <person name="Martin A.A"/>
            <person name="De Silva N."/>
        </authorList>
    </citation>
    <scope>NUCLEOTIDE SEQUENCE</scope>
</reference>
<proteinExistence type="predicted"/>
<evidence type="ECO:0000313" key="7">
    <source>
        <dbReference type="WBParaSite" id="SVE_1784100.1"/>
    </source>
</evidence>
<feature type="compositionally biased region" description="Low complexity" evidence="4">
    <location>
        <begin position="544"/>
        <end position="555"/>
    </location>
</feature>
<dbReference type="InterPro" id="IPR012292">
    <property type="entry name" value="Globin/Proto"/>
</dbReference>
<dbReference type="PROSITE" id="PS01033">
    <property type="entry name" value="GLOBIN"/>
    <property type="match status" value="1"/>
</dbReference>
<feature type="compositionally biased region" description="Polar residues" evidence="4">
    <location>
        <begin position="428"/>
        <end position="453"/>
    </location>
</feature>
<dbReference type="InterPro" id="IPR000971">
    <property type="entry name" value="Globin"/>
</dbReference>
<dbReference type="WBParaSite" id="SVE_1784100.1">
    <property type="protein sequence ID" value="SVE_1784100.1"/>
    <property type="gene ID" value="SVE_1784100"/>
</dbReference>
<keyword evidence="2" id="KW-0479">Metal-binding</keyword>
<dbReference type="GO" id="GO:0020037">
    <property type="term" value="F:heme binding"/>
    <property type="evidence" value="ECO:0007669"/>
    <property type="project" value="InterPro"/>
</dbReference>
<feature type="compositionally biased region" description="Basic and acidic residues" evidence="4">
    <location>
        <begin position="369"/>
        <end position="383"/>
    </location>
</feature>
<dbReference type="Gene3D" id="1.10.490.10">
    <property type="entry name" value="Globins"/>
    <property type="match status" value="1"/>
</dbReference>
<feature type="compositionally biased region" description="Polar residues" evidence="4">
    <location>
        <begin position="497"/>
        <end position="539"/>
    </location>
</feature>
<dbReference type="GO" id="GO:0019825">
    <property type="term" value="F:oxygen binding"/>
    <property type="evidence" value="ECO:0007669"/>
    <property type="project" value="InterPro"/>
</dbReference>
<dbReference type="GO" id="GO:0046872">
    <property type="term" value="F:metal ion binding"/>
    <property type="evidence" value="ECO:0007669"/>
    <property type="project" value="UniProtKB-KW"/>
</dbReference>
<feature type="compositionally biased region" description="Basic and acidic residues" evidence="4">
    <location>
        <begin position="472"/>
        <end position="488"/>
    </location>
</feature>
<dbReference type="PANTHER" id="PTHR46458:SF7">
    <property type="entry name" value="GLOBIN DOMAIN-CONTAINING PROTEIN"/>
    <property type="match status" value="1"/>
</dbReference>
<reference evidence="7" key="2">
    <citation type="submission" date="2015-08" db="UniProtKB">
        <authorList>
            <consortium name="WormBaseParasite"/>
        </authorList>
    </citation>
    <scope>IDENTIFICATION</scope>
</reference>
<feature type="domain" description="Globin" evidence="5">
    <location>
        <begin position="621"/>
        <end position="773"/>
    </location>
</feature>
<keyword evidence="6" id="KW-1185">Reference proteome</keyword>
<feature type="region of interest" description="Disordered" evidence="4">
    <location>
        <begin position="119"/>
        <end position="142"/>
    </location>
</feature>
<dbReference type="CDD" id="cd01040">
    <property type="entry name" value="Mb-like"/>
    <property type="match status" value="1"/>
</dbReference>
<evidence type="ECO:0000256" key="1">
    <source>
        <dbReference type="ARBA" id="ARBA00022617"/>
    </source>
</evidence>
<evidence type="ECO:0000256" key="3">
    <source>
        <dbReference type="ARBA" id="ARBA00023004"/>
    </source>
</evidence>
<dbReference type="InterPro" id="IPR050532">
    <property type="entry name" value="Globin-like_OT"/>
</dbReference>
<feature type="region of interest" description="Disordered" evidence="4">
    <location>
        <begin position="328"/>
        <end position="559"/>
    </location>
</feature>
<dbReference type="SUPFAM" id="SSF46458">
    <property type="entry name" value="Globin-like"/>
    <property type="match status" value="1"/>
</dbReference>
<feature type="compositionally biased region" description="Polar residues" evidence="4">
    <location>
        <begin position="28"/>
        <end position="38"/>
    </location>
</feature>
<dbReference type="InterPro" id="IPR044399">
    <property type="entry name" value="Mb-like_M"/>
</dbReference>
<dbReference type="Pfam" id="PF00042">
    <property type="entry name" value="Globin"/>
    <property type="match status" value="1"/>
</dbReference>
<keyword evidence="1" id="KW-0349">Heme</keyword>
<dbReference type="PANTHER" id="PTHR46458">
    <property type="entry name" value="BLR2807 PROTEIN"/>
    <property type="match status" value="1"/>
</dbReference>
<evidence type="ECO:0000313" key="6">
    <source>
        <dbReference type="Proteomes" id="UP000035680"/>
    </source>
</evidence>
<protein>
    <submittedName>
        <fullName evidence="7">GLOBIN domain-containing protein</fullName>
    </submittedName>
</protein>
<organism evidence="6 7">
    <name type="scientific">Strongyloides venezuelensis</name>
    <name type="common">Threadworm</name>
    <dbReference type="NCBI Taxonomy" id="75913"/>
    <lineage>
        <taxon>Eukaryota</taxon>
        <taxon>Metazoa</taxon>
        <taxon>Ecdysozoa</taxon>
        <taxon>Nematoda</taxon>
        <taxon>Chromadorea</taxon>
        <taxon>Rhabditida</taxon>
        <taxon>Tylenchina</taxon>
        <taxon>Panagrolaimomorpha</taxon>
        <taxon>Strongyloidoidea</taxon>
        <taxon>Strongyloididae</taxon>
        <taxon>Strongyloides</taxon>
    </lineage>
</organism>
<accession>A0A0K0FZG2</accession>
<dbReference type="InterPro" id="IPR009050">
    <property type="entry name" value="Globin-like_sf"/>
</dbReference>
<dbReference type="STRING" id="75913.A0A0K0FZG2"/>
<dbReference type="AlphaFoldDB" id="A0A0K0FZG2"/>
<feature type="compositionally biased region" description="Low complexity" evidence="4">
    <location>
        <begin position="356"/>
        <end position="365"/>
    </location>
</feature>
<evidence type="ECO:0000259" key="5">
    <source>
        <dbReference type="PROSITE" id="PS01033"/>
    </source>
</evidence>
<evidence type="ECO:0000256" key="4">
    <source>
        <dbReference type="SAM" id="MobiDB-lite"/>
    </source>
</evidence>
<keyword evidence="3" id="KW-0408">Iron</keyword>
<evidence type="ECO:0000256" key="2">
    <source>
        <dbReference type="ARBA" id="ARBA00022723"/>
    </source>
</evidence>